<feature type="domain" description="ABC transporter" evidence="10">
    <location>
        <begin position="1"/>
        <end position="247"/>
    </location>
</feature>
<dbReference type="GO" id="GO:0005886">
    <property type="term" value="C:plasma membrane"/>
    <property type="evidence" value="ECO:0007669"/>
    <property type="project" value="UniProtKB-SubCell"/>
</dbReference>
<dbReference type="RefSeq" id="WP_088907693.1">
    <property type="nucleotide sequence ID" value="NZ_CP018145.1"/>
</dbReference>
<evidence type="ECO:0000256" key="4">
    <source>
        <dbReference type="ARBA" id="ARBA00022475"/>
    </source>
</evidence>
<keyword evidence="3" id="KW-0813">Transport</keyword>
<evidence type="ECO:0000256" key="6">
    <source>
        <dbReference type="ARBA" id="ARBA00022741"/>
    </source>
</evidence>
<keyword evidence="5" id="KW-0997">Cell inner membrane</keyword>
<dbReference type="AlphaFoldDB" id="A0A220MFS8"/>
<evidence type="ECO:0000313" key="11">
    <source>
        <dbReference type="EMBL" id="ASJ53896.1"/>
    </source>
</evidence>
<dbReference type="PANTHER" id="PTHR43297">
    <property type="entry name" value="OLIGOPEPTIDE TRANSPORT ATP-BINDING PROTEIN APPD"/>
    <property type="match status" value="1"/>
</dbReference>
<keyword evidence="4" id="KW-1003">Cell membrane</keyword>
<evidence type="ECO:0000256" key="7">
    <source>
        <dbReference type="ARBA" id="ARBA00022840"/>
    </source>
</evidence>
<evidence type="ECO:0000256" key="1">
    <source>
        <dbReference type="ARBA" id="ARBA00004202"/>
    </source>
</evidence>
<gene>
    <name evidence="11" type="ORF">BP422_10285</name>
</gene>
<dbReference type="Pfam" id="PF00005">
    <property type="entry name" value="ABC_tran"/>
    <property type="match status" value="1"/>
</dbReference>
<dbReference type="EMBL" id="CP018145">
    <property type="protein sequence ID" value="ASJ53896.1"/>
    <property type="molecule type" value="Genomic_DNA"/>
</dbReference>
<dbReference type="SUPFAM" id="SSF52540">
    <property type="entry name" value="P-loop containing nucleoside triphosphate hydrolases"/>
    <property type="match status" value="1"/>
</dbReference>
<evidence type="ECO:0000256" key="3">
    <source>
        <dbReference type="ARBA" id="ARBA00022448"/>
    </source>
</evidence>
<evidence type="ECO:0000256" key="9">
    <source>
        <dbReference type="ARBA" id="ARBA00023136"/>
    </source>
</evidence>
<dbReference type="PROSITE" id="PS50893">
    <property type="entry name" value="ABC_TRANSPORTER_2"/>
    <property type="match status" value="1"/>
</dbReference>
<name>A0A220MFS8_9BACL</name>
<evidence type="ECO:0000256" key="5">
    <source>
        <dbReference type="ARBA" id="ARBA00022519"/>
    </source>
</evidence>
<evidence type="ECO:0000256" key="8">
    <source>
        <dbReference type="ARBA" id="ARBA00022967"/>
    </source>
</evidence>
<accession>A0A220MFS8</accession>
<dbReference type="CDD" id="cd03257">
    <property type="entry name" value="ABC_NikE_OppD_transporters"/>
    <property type="match status" value="1"/>
</dbReference>
<keyword evidence="9" id="KW-0472">Membrane</keyword>
<evidence type="ECO:0000313" key="12">
    <source>
        <dbReference type="Proteomes" id="UP000197781"/>
    </source>
</evidence>
<proteinExistence type="inferred from homology"/>
<comment type="subcellular location">
    <subcellularLocation>
        <location evidence="1">Cell membrane</location>
        <topology evidence="1">Peripheral membrane protein</topology>
    </subcellularLocation>
</comment>
<dbReference type="InterPro" id="IPR017871">
    <property type="entry name" value="ABC_transporter-like_CS"/>
</dbReference>
<protein>
    <submittedName>
        <fullName evidence="11">Dipeptide/oligopeptide/nickel ABC transporter ATP-binding protein</fullName>
    </submittedName>
</protein>
<dbReference type="InterPro" id="IPR003593">
    <property type="entry name" value="AAA+_ATPase"/>
</dbReference>
<comment type="similarity">
    <text evidence="2">Belongs to the ABC transporter superfamily.</text>
</comment>
<dbReference type="PANTHER" id="PTHR43297:SF14">
    <property type="entry name" value="ATPASE AAA-TYPE CORE DOMAIN-CONTAINING PROTEIN"/>
    <property type="match status" value="1"/>
</dbReference>
<dbReference type="Gene3D" id="3.40.50.300">
    <property type="entry name" value="P-loop containing nucleotide triphosphate hydrolases"/>
    <property type="match status" value="1"/>
</dbReference>
<evidence type="ECO:0000256" key="2">
    <source>
        <dbReference type="ARBA" id="ARBA00005417"/>
    </source>
</evidence>
<keyword evidence="7 11" id="KW-0067">ATP-binding</keyword>
<organism evidence="11 12">
    <name type="scientific">Brevibacillus formosus</name>
    <dbReference type="NCBI Taxonomy" id="54913"/>
    <lineage>
        <taxon>Bacteria</taxon>
        <taxon>Bacillati</taxon>
        <taxon>Bacillota</taxon>
        <taxon>Bacilli</taxon>
        <taxon>Bacillales</taxon>
        <taxon>Paenibacillaceae</taxon>
        <taxon>Brevibacillus</taxon>
    </lineage>
</organism>
<reference evidence="11 12" key="1">
    <citation type="submission" date="2016-11" db="EMBL/GenBank/DDBJ databases">
        <authorList>
            <person name="Jaros S."/>
            <person name="Januszkiewicz K."/>
            <person name="Wedrychowicz H."/>
        </authorList>
    </citation>
    <scope>NUCLEOTIDE SEQUENCE [LARGE SCALE GENOMIC DNA]</scope>
    <source>
        <strain evidence="11 12">NF2</strain>
    </source>
</reference>
<keyword evidence="8" id="KW-1278">Translocase</keyword>
<keyword evidence="6" id="KW-0547">Nucleotide-binding</keyword>
<dbReference type="GO" id="GO:0016887">
    <property type="term" value="F:ATP hydrolysis activity"/>
    <property type="evidence" value="ECO:0007669"/>
    <property type="project" value="InterPro"/>
</dbReference>
<dbReference type="InterPro" id="IPR003439">
    <property type="entry name" value="ABC_transporter-like_ATP-bd"/>
</dbReference>
<sequence length="266" mass="29569">MRLITVNQLSIAARQNKIVTNISFEVRHGEWFALVGQSGSGKSVTAAAIGQLLSPNLHATGEIWYKDKNLLTLSASEMSHIRGKHLSYIFQDYLGSFTPFLTIGLHFDEYQRRHLTLSKRERVQKAKQALISVGLSEETYNRYPFQLSGGQLQRVSIALALLLKPDLLVADEPTTALDSVSSFRILNLLSRLREETGCAILFITHDLRHVKKYADRIAVMKEGTIIETGDKHQVLNHPKHAYTVLLIESSPSLGEQGAGAYGGMAQ</sequence>
<dbReference type="PROSITE" id="PS00211">
    <property type="entry name" value="ABC_TRANSPORTER_1"/>
    <property type="match status" value="1"/>
</dbReference>
<dbReference type="InterPro" id="IPR027417">
    <property type="entry name" value="P-loop_NTPase"/>
</dbReference>
<dbReference type="SMART" id="SM00382">
    <property type="entry name" value="AAA"/>
    <property type="match status" value="1"/>
</dbReference>
<evidence type="ECO:0000259" key="10">
    <source>
        <dbReference type="PROSITE" id="PS50893"/>
    </source>
</evidence>
<dbReference type="InterPro" id="IPR050388">
    <property type="entry name" value="ABC_Ni/Peptide_Import"/>
</dbReference>
<dbReference type="Proteomes" id="UP000197781">
    <property type="component" value="Chromosome"/>
</dbReference>
<dbReference type="GO" id="GO:0005524">
    <property type="term" value="F:ATP binding"/>
    <property type="evidence" value="ECO:0007669"/>
    <property type="project" value="UniProtKB-KW"/>
</dbReference>
<dbReference type="KEGG" id="bfm:BP422_10285"/>